<keyword evidence="2" id="KW-1185">Reference proteome</keyword>
<accession>A0A8K0AD27</accession>
<dbReference type="OrthoDB" id="10566667at2759"/>
<reference evidence="1" key="1">
    <citation type="submission" date="2022-01" db="EMBL/GenBank/DDBJ databases">
        <authorList>
            <person name="Braso-Vives M."/>
        </authorList>
    </citation>
    <scope>NUCLEOTIDE SEQUENCE</scope>
</reference>
<dbReference type="Proteomes" id="UP000838412">
    <property type="component" value="Chromosome 7"/>
</dbReference>
<dbReference type="EMBL" id="OV696692">
    <property type="protein sequence ID" value="CAH1270542.1"/>
    <property type="molecule type" value="Genomic_DNA"/>
</dbReference>
<organism evidence="1 2">
    <name type="scientific">Branchiostoma lanceolatum</name>
    <name type="common">Common lancelet</name>
    <name type="synonym">Amphioxus lanceolatum</name>
    <dbReference type="NCBI Taxonomy" id="7740"/>
    <lineage>
        <taxon>Eukaryota</taxon>
        <taxon>Metazoa</taxon>
        <taxon>Chordata</taxon>
        <taxon>Cephalochordata</taxon>
        <taxon>Leptocardii</taxon>
        <taxon>Amphioxiformes</taxon>
        <taxon>Branchiostomatidae</taxon>
        <taxon>Branchiostoma</taxon>
    </lineage>
</organism>
<evidence type="ECO:0000313" key="1">
    <source>
        <dbReference type="EMBL" id="CAH1270542.1"/>
    </source>
</evidence>
<name>A0A8K0AD27_BRALA</name>
<evidence type="ECO:0000313" key="2">
    <source>
        <dbReference type="Proteomes" id="UP000838412"/>
    </source>
</evidence>
<gene>
    <name evidence="1" type="primary">Hypp4358</name>
    <name evidence="1" type="ORF">BLAG_LOCUS22791</name>
</gene>
<proteinExistence type="predicted"/>
<sequence length="115" mass="12639">MALLILLYISSDRDQIPRGSTLGGLNQAFPVRDLFRRRCSKVERPPLPRIAPGHGFRGHGEAENKLCEAERRLQPLQSADENVLPEQADRTGVTVMDCTFPGQLTGPRCNQGDGG</sequence>
<protein>
    <submittedName>
        <fullName evidence="1">Hypp4358 protein</fullName>
    </submittedName>
</protein>
<dbReference type="AlphaFoldDB" id="A0A8K0AD27"/>